<dbReference type="PANTHER" id="PTHR30600:SF7">
    <property type="entry name" value="CYTOCHROME C PEROXIDASE-RELATED"/>
    <property type="match status" value="1"/>
</dbReference>
<dbReference type="PIRSF" id="PIRSF000294">
    <property type="entry name" value="Cytochrome-c_peroxidase"/>
    <property type="match status" value="1"/>
</dbReference>
<organism evidence="11 12">
    <name type="scientific">Helicobacter winghamensis</name>
    <dbReference type="NCBI Taxonomy" id="157268"/>
    <lineage>
        <taxon>Bacteria</taxon>
        <taxon>Pseudomonadati</taxon>
        <taxon>Campylobacterota</taxon>
        <taxon>Epsilonproteobacteria</taxon>
        <taxon>Campylobacterales</taxon>
        <taxon>Helicobacteraceae</taxon>
        <taxon>Helicobacter</taxon>
    </lineage>
</organism>
<dbReference type="AlphaFoldDB" id="A0A2N3PKM5"/>
<evidence type="ECO:0000256" key="6">
    <source>
        <dbReference type="ARBA" id="ARBA00023002"/>
    </source>
</evidence>
<proteinExistence type="predicted"/>
<dbReference type="GO" id="GO:0020037">
    <property type="term" value="F:heme binding"/>
    <property type="evidence" value="ECO:0007669"/>
    <property type="project" value="InterPro"/>
</dbReference>
<evidence type="ECO:0000256" key="1">
    <source>
        <dbReference type="ARBA" id="ARBA00004418"/>
    </source>
</evidence>
<keyword evidence="12" id="KW-1185">Reference proteome</keyword>
<feature type="binding site" description="axial binding residue" evidence="9">
    <location>
        <position position="99"/>
    </location>
    <ligand>
        <name>heme c</name>
        <dbReference type="ChEBI" id="CHEBI:61717"/>
        <label>1</label>
    </ligand>
    <ligandPart>
        <name>Fe</name>
        <dbReference type="ChEBI" id="CHEBI:18248"/>
    </ligandPart>
</feature>
<feature type="domain" description="Cytochrome c" evidence="10">
    <location>
        <begin position="57"/>
        <end position="167"/>
    </location>
</feature>
<evidence type="ECO:0000313" key="11">
    <source>
        <dbReference type="EMBL" id="PKT81970.1"/>
    </source>
</evidence>
<evidence type="ECO:0000256" key="4">
    <source>
        <dbReference type="ARBA" id="ARBA00022729"/>
    </source>
</evidence>
<dbReference type="Proteomes" id="UP000233350">
    <property type="component" value="Unassembled WGS sequence"/>
</dbReference>
<dbReference type="InterPro" id="IPR036909">
    <property type="entry name" value="Cyt_c-like_dom_sf"/>
</dbReference>
<dbReference type="InterPro" id="IPR051395">
    <property type="entry name" value="Cytochrome_c_Peroxidase/MauG"/>
</dbReference>
<feature type="binding site" description="covalent" evidence="8">
    <location>
        <position position="224"/>
    </location>
    <ligand>
        <name>heme c</name>
        <dbReference type="ChEBI" id="CHEBI:61717"/>
        <label>2</label>
    </ligand>
</feature>
<comment type="PTM">
    <text evidence="8">Binds 2 heme groups per subunit.</text>
</comment>
<keyword evidence="4" id="KW-0732">Signal</keyword>
<dbReference type="PROSITE" id="PS51007">
    <property type="entry name" value="CYTC"/>
    <property type="match status" value="2"/>
</dbReference>
<evidence type="ECO:0000256" key="5">
    <source>
        <dbReference type="ARBA" id="ARBA00022764"/>
    </source>
</evidence>
<keyword evidence="6" id="KW-0560">Oxidoreductase</keyword>
<evidence type="ECO:0000259" key="10">
    <source>
        <dbReference type="PROSITE" id="PS51007"/>
    </source>
</evidence>
<dbReference type="InterPro" id="IPR009056">
    <property type="entry name" value="Cyt_c-like_dom"/>
</dbReference>
<dbReference type="GO" id="GO:0009055">
    <property type="term" value="F:electron transfer activity"/>
    <property type="evidence" value="ECO:0007669"/>
    <property type="project" value="InterPro"/>
</dbReference>
<dbReference type="Pfam" id="PF03150">
    <property type="entry name" value="CCP_MauG"/>
    <property type="match status" value="1"/>
</dbReference>
<accession>A0A2N3PKM5</accession>
<dbReference type="InterPro" id="IPR026259">
    <property type="entry name" value="MauG/Cytc_peroxidase"/>
</dbReference>
<reference evidence="11 12" key="1">
    <citation type="submission" date="2016-07" db="EMBL/GenBank/DDBJ databases">
        <title>Detection of Helicobacter winghamensis from caecal content of red fox (Vulpes vulpes).</title>
        <authorList>
            <person name="Zanoni R.G."/>
            <person name="Florio D."/>
            <person name="Caffara M."/>
            <person name="Renzi M."/>
            <person name="Parisi A."/>
            <person name="Pasquali F."/>
            <person name="Manfreda G."/>
        </authorList>
    </citation>
    <scope>NUCLEOTIDE SEQUENCE [LARGE SCALE GENOMIC DNA]</scope>
    <source>
        <strain evidence="11 12">295_13</strain>
    </source>
</reference>
<dbReference type="GeneID" id="97290003"/>
<comment type="caution">
    <text evidence="11">The sequence shown here is derived from an EMBL/GenBank/DDBJ whole genome shotgun (WGS) entry which is preliminary data.</text>
</comment>
<dbReference type="RefSeq" id="WP_040498623.1">
    <property type="nucleotide sequence ID" value="NZ_CABKOI010000020.1"/>
</dbReference>
<gene>
    <name evidence="11" type="ORF">BCM31_01690</name>
</gene>
<sequence length="340" mass="36821">MSLSTLVVASALTLNAAGSSLLQSARDNGLAPLPSNQDEVEAIFKEMNLKFTPFSEEKAELGKKLYFEPRLSKSGLISCNTCHNLGMGGADGISAAVGHKWTANPSHLNSPTVYNSVLNNVQFWDGRAGTLADQAKGPIEAEPEMATPAKLAVEKIFSMPEYKAEFEKIYGKKGLTFDNIADAIATFERTLITPSRYDAFLKGNENALSKEEKKGLEVFMDKGCTACHSGPNLGGTMQAFEVVNKYKFANIGNFKGDENGMVKTPTLRNVAETAPYFHNGAIWSLTDAIKEMGSTQLGIKISNKEAKQIATFLNALTGEKPKIIYPQLPASTEKTPKPEL</sequence>
<dbReference type="Gene3D" id="1.10.760.10">
    <property type="entry name" value="Cytochrome c-like domain"/>
    <property type="match status" value="2"/>
</dbReference>
<name>A0A2N3PKM5_9HELI</name>
<feature type="domain" description="Cytochrome c" evidence="10">
    <location>
        <begin position="210"/>
        <end position="317"/>
    </location>
</feature>
<dbReference type="GO" id="GO:0046872">
    <property type="term" value="F:metal ion binding"/>
    <property type="evidence" value="ECO:0007669"/>
    <property type="project" value="UniProtKB-KW"/>
</dbReference>
<feature type="binding site" description="axial binding residue" evidence="9">
    <location>
        <position position="228"/>
    </location>
    <ligand>
        <name>heme c</name>
        <dbReference type="ChEBI" id="CHEBI:61717"/>
        <label>2</label>
    </ligand>
    <ligandPart>
        <name>Fe</name>
        <dbReference type="ChEBI" id="CHEBI:18248"/>
    </ligandPart>
</feature>
<protein>
    <submittedName>
        <fullName evidence="11">Cytochrome C biogenesis protein CcsA</fullName>
    </submittedName>
</protein>
<evidence type="ECO:0000256" key="9">
    <source>
        <dbReference type="PIRSR" id="PIRSR000294-2"/>
    </source>
</evidence>
<keyword evidence="5" id="KW-0574">Periplasm</keyword>
<feature type="binding site" description="covalent" evidence="8">
    <location>
        <position position="227"/>
    </location>
    <ligand>
        <name>heme c</name>
        <dbReference type="ChEBI" id="CHEBI:61717"/>
        <label>2</label>
    </ligand>
</feature>
<dbReference type="SUPFAM" id="SSF46626">
    <property type="entry name" value="Cytochrome c"/>
    <property type="match status" value="2"/>
</dbReference>
<dbReference type="Pfam" id="PF00034">
    <property type="entry name" value="Cytochrom_C"/>
    <property type="match status" value="1"/>
</dbReference>
<feature type="binding site" description="covalent" evidence="8">
    <location>
        <position position="82"/>
    </location>
    <ligand>
        <name>heme c</name>
        <dbReference type="ChEBI" id="CHEBI:61717"/>
        <label>1</label>
    </ligand>
</feature>
<comment type="cofactor">
    <cofactor evidence="8">
        <name>heme</name>
        <dbReference type="ChEBI" id="CHEBI:30413"/>
    </cofactor>
    <text evidence="8">Binds 2 heme groups.</text>
</comment>
<feature type="binding site" description="axial binding residue" evidence="9">
    <location>
        <position position="83"/>
    </location>
    <ligand>
        <name>heme c</name>
        <dbReference type="ChEBI" id="CHEBI:61717"/>
        <label>1</label>
    </ligand>
    <ligandPart>
        <name>Fe</name>
        <dbReference type="ChEBI" id="CHEBI:18248"/>
    </ligandPart>
</feature>
<dbReference type="GO" id="GO:0004130">
    <property type="term" value="F:cytochrome-c peroxidase activity"/>
    <property type="evidence" value="ECO:0007669"/>
    <property type="project" value="TreeGrafter"/>
</dbReference>
<feature type="binding site" description="axial binding residue" evidence="9">
    <location>
        <position position="292"/>
    </location>
    <ligand>
        <name>heme c</name>
        <dbReference type="ChEBI" id="CHEBI:61717"/>
        <label>2</label>
    </ligand>
    <ligandPart>
        <name>Fe</name>
        <dbReference type="ChEBI" id="CHEBI:18248"/>
    </ligandPart>
</feature>
<dbReference type="EMBL" id="MBPK01000011">
    <property type="protein sequence ID" value="PKT81970.1"/>
    <property type="molecule type" value="Genomic_DNA"/>
</dbReference>
<evidence type="ECO:0000256" key="7">
    <source>
        <dbReference type="ARBA" id="ARBA00023004"/>
    </source>
</evidence>
<dbReference type="InterPro" id="IPR004852">
    <property type="entry name" value="Di-haem_cyt_c_peroxidsae"/>
</dbReference>
<comment type="subcellular location">
    <subcellularLocation>
        <location evidence="1">Periplasm</location>
    </subcellularLocation>
</comment>
<dbReference type="STRING" id="556267.HWAG_00760"/>
<evidence type="ECO:0000256" key="2">
    <source>
        <dbReference type="ARBA" id="ARBA00022617"/>
    </source>
</evidence>
<dbReference type="PANTHER" id="PTHR30600">
    <property type="entry name" value="CYTOCHROME C PEROXIDASE-RELATED"/>
    <property type="match status" value="1"/>
</dbReference>
<dbReference type="OrthoDB" id="9805202at2"/>
<evidence type="ECO:0000256" key="3">
    <source>
        <dbReference type="ARBA" id="ARBA00022723"/>
    </source>
</evidence>
<keyword evidence="7 9" id="KW-0408">Iron</keyword>
<feature type="binding site" description="covalent" evidence="8">
    <location>
        <position position="79"/>
    </location>
    <ligand>
        <name>heme c</name>
        <dbReference type="ChEBI" id="CHEBI:61717"/>
        <label>1</label>
    </ligand>
</feature>
<evidence type="ECO:0000313" key="12">
    <source>
        <dbReference type="Proteomes" id="UP000233350"/>
    </source>
</evidence>
<keyword evidence="2 8" id="KW-0349">Heme</keyword>
<keyword evidence="3 9" id="KW-0479">Metal-binding</keyword>
<evidence type="ECO:0000256" key="8">
    <source>
        <dbReference type="PIRSR" id="PIRSR000294-1"/>
    </source>
</evidence>
<dbReference type="GO" id="GO:0042597">
    <property type="term" value="C:periplasmic space"/>
    <property type="evidence" value="ECO:0007669"/>
    <property type="project" value="UniProtKB-SubCell"/>
</dbReference>